<gene>
    <name evidence="2" type="ORF">POSPLADRAFT_1035602</name>
</gene>
<organism evidence="2 3">
    <name type="scientific">Postia placenta MAD-698-R-SB12</name>
    <dbReference type="NCBI Taxonomy" id="670580"/>
    <lineage>
        <taxon>Eukaryota</taxon>
        <taxon>Fungi</taxon>
        <taxon>Dikarya</taxon>
        <taxon>Basidiomycota</taxon>
        <taxon>Agaricomycotina</taxon>
        <taxon>Agaricomycetes</taxon>
        <taxon>Polyporales</taxon>
        <taxon>Adustoporiaceae</taxon>
        <taxon>Rhodonia</taxon>
    </lineage>
</organism>
<sequence length="395" mass="43684">MAAPLFNPGLFDQNTTVLVTPATTTNQPLEHENYIGMTCASTLQTGGTYSDSVGSSTSFPTFAPSTVKLDGEEILWDNAGHNGTTRMRCPRCQTWVATGSRRVVLHSLRAHMGGNKCRRTCATFVYRQERENAQNARRALFSSFSDRTPQPQAPVTINALAPESCRPSPVQWGHLTPVDFSGEKYAYGWESEDDTDLSSILPCADGLSGRSSVIPFAGTSSASVWPPPSTSVPHPTAYRGLPCRGIPLDWPLDNIFQTYPWQRHSPDMPSVGYHICAVEERGTKFRVRSDRCVMPILPEGGPCSSCLAVMKPINHLANMAKKVESGTNRKWCTHKQLCERLQERDKTLKTWKLKSLNTDRALKRQRVDSQPTTEVESANQQLTTALASSTEHKKT</sequence>
<keyword evidence="3" id="KW-1185">Reference proteome</keyword>
<accession>A0A1X6MSA9</accession>
<proteinExistence type="predicted"/>
<dbReference type="RefSeq" id="XP_024336059.1">
    <property type="nucleotide sequence ID" value="XM_024477094.1"/>
</dbReference>
<dbReference type="EMBL" id="KZ110602">
    <property type="protein sequence ID" value="OSX59265.1"/>
    <property type="molecule type" value="Genomic_DNA"/>
</dbReference>
<evidence type="ECO:0000313" key="2">
    <source>
        <dbReference type="EMBL" id="OSX59265.1"/>
    </source>
</evidence>
<dbReference type="OrthoDB" id="3063776at2759"/>
<protein>
    <submittedName>
        <fullName evidence="2">Uncharacterized protein</fullName>
    </submittedName>
</protein>
<dbReference type="GeneID" id="36322044"/>
<feature type="compositionally biased region" description="Polar residues" evidence="1">
    <location>
        <begin position="368"/>
        <end position="389"/>
    </location>
</feature>
<feature type="region of interest" description="Disordered" evidence="1">
    <location>
        <begin position="364"/>
        <end position="395"/>
    </location>
</feature>
<dbReference type="AlphaFoldDB" id="A0A1X6MSA9"/>
<reference evidence="2 3" key="1">
    <citation type="submission" date="2017-04" db="EMBL/GenBank/DDBJ databases">
        <title>Genome Sequence of the Model Brown-Rot Fungus Postia placenta SB12.</title>
        <authorList>
            <consortium name="DOE Joint Genome Institute"/>
            <person name="Gaskell J."/>
            <person name="Kersten P."/>
            <person name="Larrondo L.F."/>
            <person name="Canessa P."/>
            <person name="Martinez D."/>
            <person name="Hibbett D."/>
            <person name="Schmoll M."/>
            <person name="Kubicek C.P."/>
            <person name="Martinez A.T."/>
            <person name="Yadav J."/>
            <person name="Master E."/>
            <person name="Magnuson J.K."/>
            <person name="James T."/>
            <person name="Yaver D."/>
            <person name="Berka R."/>
            <person name="Labutti K."/>
            <person name="Lipzen A."/>
            <person name="Aerts A."/>
            <person name="Barry K."/>
            <person name="Henrissat B."/>
            <person name="Blanchette R."/>
            <person name="Grigoriev I."/>
            <person name="Cullen D."/>
        </authorList>
    </citation>
    <scope>NUCLEOTIDE SEQUENCE [LARGE SCALE GENOMIC DNA]</scope>
    <source>
        <strain evidence="2 3">MAD-698-R-SB12</strain>
    </source>
</reference>
<dbReference type="Proteomes" id="UP000194127">
    <property type="component" value="Unassembled WGS sequence"/>
</dbReference>
<evidence type="ECO:0000313" key="3">
    <source>
        <dbReference type="Proteomes" id="UP000194127"/>
    </source>
</evidence>
<evidence type="ECO:0000256" key="1">
    <source>
        <dbReference type="SAM" id="MobiDB-lite"/>
    </source>
</evidence>
<name>A0A1X6MSA9_9APHY</name>